<dbReference type="RefSeq" id="WP_103969805.1">
    <property type="nucleotide sequence ID" value="NZ_FNVC01000019.1"/>
</dbReference>
<evidence type="ECO:0000259" key="8">
    <source>
        <dbReference type="Pfam" id="PF06808"/>
    </source>
</evidence>
<keyword evidence="3 7" id="KW-0997">Cell inner membrane</keyword>
<feature type="transmembrane region" description="Helical" evidence="7">
    <location>
        <begin position="362"/>
        <end position="387"/>
    </location>
</feature>
<feature type="transmembrane region" description="Helical" evidence="7">
    <location>
        <begin position="407"/>
        <end position="428"/>
    </location>
</feature>
<feature type="transmembrane region" description="Helical" evidence="7">
    <location>
        <begin position="145"/>
        <end position="167"/>
    </location>
</feature>
<evidence type="ECO:0000256" key="5">
    <source>
        <dbReference type="ARBA" id="ARBA00022989"/>
    </source>
</evidence>
<evidence type="ECO:0000313" key="9">
    <source>
        <dbReference type="EMBL" id="MCE8052773.1"/>
    </source>
</evidence>
<feature type="transmembrane region" description="Helical" evidence="7">
    <location>
        <begin position="100"/>
        <end position="124"/>
    </location>
</feature>
<evidence type="ECO:0000256" key="2">
    <source>
        <dbReference type="ARBA" id="ARBA00022475"/>
    </source>
</evidence>
<dbReference type="PANTHER" id="PTHR33362">
    <property type="entry name" value="SIALIC ACID TRAP TRANSPORTER PERMEASE PROTEIN SIAT-RELATED"/>
    <property type="match status" value="1"/>
</dbReference>
<feature type="transmembrane region" description="Helical" evidence="7">
    <location>
        <begin position="31"/>
        <end position="50"/>
    </location>
</feature>
<evidence type="ECO:0000256" key="6">
    <source>
        <dbReference type="ARBA" id="ARBA00023136"/>
    </source>
</evidence>
<feature type="domain" description="TRAP C4-dicarboxylate transport system permease DctM subunit" evidence="8">
    <location>
        <begin position="12"/>
        <end position="424"/>
    </location>
</feature>
<keyword evidence="2" id="KW-1003">Cell membrane</keyword>
<evidence type="ECO:0000256" key="7">
    <source>
        <dbReference type="RuleBase" id="RU369079"/>
    </source>
</evidence>
<dbReference type="AlphaFoldDB" id="A0AAW4YYQ7"/>
<sequence>MDNNMIALLGFLGLFTMIALRVPVGIAMGIVGVLGFAAVTSLDAALGVLATSPLRSVTNYNLSLIPMFILMGVFASATGMSRELFRAGQAWLGGFRGGAAMSTMAACGGFAAICGSSVATAATMTRVALPEMRRTGYADSLSTGLIASGGTLGILIPPSVVLVLYGFLTDQDIGQLFVAGVIPGLLAILLSFVTIRVLGMLRPESMPAGERSNWREKVDSLRGIWAVVLLFIAIVGGIYVGAVTPVEASALGAFCTFLIGVLRRRLTLRSTLSCLLDALRTSVAIFTILIGAMLFGYFLTVTQTPQLLTTWLTSLPVGDYGVLLLILALFLVLGCVLDPMAMIILMVPILYPVITSLGFDPIWFGIIVVVAVELGMITPPIGINVFVIRSVAPDVALGTIFKGVMPFVVADLLRLALLILFPALVLFLPGKM</sequence>
<protein>
    <recommendedName>
        <fullName evidence="7">TRAP transporter large permease protein</fullName>
    </recommendedName>
</protein>
<keyword evidence="6 7" id="KW-0472">Membrane</keyword>
<feature type="transmembrane region" description="Helical" evidence="7">
    <location>
        <begin position="62"/>
        <end position="80"/>
    </location>
</feature>
<evidence type="ECO:0000256" key="1">
    <source>
        <dbReference type="ARBA" id="ARBA00004429"/>
    </source>
</evidence>
<comment type="subcellular location">
    <subcellularLocation>
        <location evidence="1 7">Cell inner membrane</location>
        <topology evidence="1 7">Multi-pass membrane protein</topology>
    </subcellularLocation>
</comment>
<feature type="transmembrane region" description="Helical" evidence="7">
    <location>
        <begin position="220"/>
        <end position="242"/>
    </location>
</feature>
<reference evidence="9" key="2">
    <citation type="journal article" date="2021" name="Front. Microbiol.">
        <title>Aerobic Denitrification and Heterotrophic Sulfur Oxidation in the Genus Halomonas Revealed by Six Novel Species Characterizations and Genome-Based Analysis.</title>
        <authorList>
            <person name="Wang L."/>
            <person name="Shao Z."/>
        </authorList>
    </citation>
    <scope>NUCLEOTIDE SEQUENCE</scope>
    <source>
        <strain evidence="9">MCCC 1A05776</strain>
    </source>
</reference>
<dbReference type="InterPro" id="IPR004681">
    <property type="entry name" value="TRAP_DctM"/>
</dbReference>
<gene>
    <name evidence="9" type="ORF">HOP61_15885</name>
</gene>
<comment type="function">
    <text evidence="7">Part of the tripartite ATP-independent periplasmic (TRAP) transport system.</text>
</comment>
<keyword evidence="5 7" id="KW-1133">Transmembrane helix</keyword>
<dbReference type="InterPro" id="IPR010656">
    <property type="entry name" value="DctM"/>
</dbReference>
<dbReference type="Proteomes" id="UP001320178">
    <property type="component" value="Unassembled WGS sequence"/>
</dbReference>
<dbReference type="Pfam" id="PF06808">
    <property type="entry name" value="DctM"/>
    <property type="match status" value="1"/>
</dbReference>
<proteinExistence type="inferred from homology"/>
<evidence type="ECO:0000256" key="3">
    <source>
        <dbReference type="ARBA" id="ARBA00022519"/>
    </source>
</evidence>
<comment type="subunit">
    <text evidence="7">The complex comprises the extracytoplasmic solute receptor protein and the two transmembrane proteins.</text>
</comment>
<accession>A0AAW4YYQ7</accession>
<comment type="caution">
    <text evidence="9">The sequence shown here is derived from an EMBL/GenBank/DDBJ whole genome shotgun (WGS) entry which is preliminary data.</text>
</comment>
<dbReference type="GO" id="GO:0022857">
    <property type="term" value="F:transmembrane transporter activity"/>
    <property type="evidence" value="ECO:0007669"/>
    <property type="project" value="UniProtKB-UniRule"/>
</dbReference>
<evidence type="ECO:0000313" key="10">
    <source>
        <dbReference type="Proteomes" id="UP001320178"/>
    </source>
</evidence>
<comment type="similarity">
    <text evidence="7">Belongs to the TRAP transporter large permease family.</text>
</comment>
<keyword evidence="4 7" id="KW-0812">Transmembrane</keyword>
<dbReference type="GO" id="GO:0005886">
    <property type="term" value="C:plasma membrane"/>
    <property type="evidence" value="ECO:0007669"/>
    <property type="project" value="UniProtKB-SubCell"/>
</dbReference>
<dbReference type="NCBIfam" id="TIGR00786">
    <property type="entry name" value="dctM"/>
    <property type="match status" value="1"/>
</dbReference>
<comment type="caution">
    <text evidence="7">Lacks conserved residue(s) required for the propagation of feature annotation.</text>
</comment>
<organism evidence="9 10">
    <name type="scientific">Billgrantia desiderata</name>
    <dbReference type="NCBI Taxonomy" id="52021"/>
    <lineage>
        <taxon>Bacteria</taxon>
        <taxon>Pseudomonadati</taxon>
        <taxon>Pseudomonadota</taxon>
        <taxon>Gammaproteobacteria</taxon>
        <taxon>Oceanospirillales</taxon>
        <taxon>Halomonadaceae</taxon>
        <taxon>Billgrantia</taxon>
    </lineage>
</organism>
<keyword evidence="7" id="KW-0813">Transport</keyword>
<feature type="transmembrane region" description="Helical" evidence="7">
    <location>
        <begin position="173"/>
        <end position="199"/>
    </location>
</feature>
<dbReference type="PIRSF" id="PIRSF006066">
    <property type="entry name" value="HI0050"/>
    <property type="match status" value="1"/>
</dbReference>
<dbReference type="EMBL" id="JABFTS010000007">
    <property type="protein sequence ID" value="MCE8052773.1"/>
    <property type="molecule type" value="Genomic_DNA"/>
</dbReference>
<reference evidence="9" key="1">
    <citation type="submission" date="2020-05" db="EMBL/GenBank/DDBJ databases">
        <authorList>
            <person name="Wang L."/>
            <person name="Shao Z."/>
        </authorList>
    </citation>
    <scope>NUCLEOTIDE SEQUENCE</scope>
    <source>
        <strain evidence="9">MCCC 1A05776</strain>
    </source>
</reference>
<feature type="transmembrane region" description="Helical" evidence="7">
    <location>
        <begin position="278"/>
        <end position="300"/>
    </location>
</feature>
<name>A0AAW4YYQ7_9GAMM</name>
<dbReference type="PANTHER" id="PTHR33362:SF5">
    <property type="entry name" value="C4-DICARBOXYLATE TRAP TRANSPORTER LARGE PERMEASE PROTEIN DCTM"/>
    <property type="match status" value="1"/>
</dbReference>
<evidence type="ECO:0000256" key="4">
    <source>
        <dbReference type="ARBA" id="ARBA00022692"/>
    </source>
</evidence>